<evidence type="ECO:0000256" key="5">
    <source>
        <dbReference type="ARBA" id="ARBA00023242"/>
    </source>
</evidence>
<evidence type="ECO:0000313" key="9">
    <source>
        <dbReference type="EMBL" id="EHK99332.1"/>
    </source>
</evidence>
<dbReference type="EMBL" id="AGUE01000120">
    <property type="protein sequence ID" value="EHK99332.1"/>
    <property type="molecule type" value="Genomic_DNA"/>
</dbReference>
<comment type="similarity">
    <text evidence="3">Belongs to the CHZ1 family.</text>
</comment>
<feature type="compositionally biased region" description="Polar residues" evidence="7">
    <location>
        <begin position="13"/>
        <end position="22"/>
    </location>
</feature>
<comment type="subcellular location">
    <subcellularLocation>
        <location evidence="2">Nucleus</location>
    </subcellularLocation>
</comment>
<feature type="compositionally biased region" description="Basic and acidic residues" evidence="7">
    <location>
        <begin position="66"/>
        <end position="77"/>
    </location>
</feature>
<comment type="caution">
    <text evidence="9">The sequence shown here is derived from an EMBL/GenBank/DDBJ whole genome shotgun (WGS) entry which is preliminary data.</text>
</comment>
<gene>
    <name evidence="9" type="ORF">M7I_4797</name>
</gene>
<dbReference type="InterPro" id="IPR019098">
    <property type="entry name" value="Histone_chaperone_domain_CHZ"/>
</dbReference>
<dbReference type="GO" id="GO:0005634">
    <property type="term" value="C:nucleus"/>
    <property type="evidence" value="ECO:0007669"/>
    <property type="project" value="UniProtKB-SubCell"/>
</dbReference>
<accession>H0EQ54</accession>
<dbReference type="OrthoDB" id="4357148at2759"/>
<evidence type="ECO:0000256" key="2">
    <source>
        <dbReference type="ARBA" id="ARBA00004123"/>
    </source>
</evidence>
<dbReference type="Proteomes" id="UP000005446">
    <property type="component" value="Unassembled WGS sequence"/>
</dbReference>
<protein>
    <recommendedName>
        <fullName evidence="8">Histone chaperone domain-containing protein</fullName>
    </recommendedName>
</protein>
<organism evidence="9 10">
    <name type="scientific">Glarea lozoyensis (strain ATCC 74030 / MF5533)</name>
    <dbReference type="NCBI Taxonomy" id="1104152"/>
    <lineage>
        <taxon>Eukaryota</taxon>
        <taxon>Fungi</taxon>
        <taxon>Dikarya</taxon>
        <taxon>Ascomycota</taxon>
        <taxon>Pezizomycotina</taxon>
        <taxon>Leotiomycetes</taxon>
        <taxon>Helotiales</taxon>
        <taxon>Helotiaceae</taxon>
        <taxon>Glarea</taxon>
    </lineage>
</organism>
<evidence type="ECO:0000256" key="3">
    <source>
        <dbReference type="ARBA" id="ARBA00008057"/>
    </source>
</evidence>
<reference evidence="9 10" key="1">
    <citation type="journal article" date="2012" name="Eukaryot. Cell">
        <title>Genome sequence of the fungus Glarea lozoyensis: the first genome sequence of a species from the Helotiaceae family.</title>
        <authorList>
            <person name="Youssar L."/>
            <person name="Gruening B.A."/>
            <person name="Erxleben A."/>
            <person name="Guenther S."/>
            <person name="Huettel W."/>
        </authorList>
    </citation>
    <scope>NUCLEOTIDE SEQUENCE [LARGE SCALE GENOMIC DNA]</scope>
    <source>
        <strain evidence="10">ATCC 74030 / MF5533</strain>
    </source>
</reference>
<proteinExistence type="inferred from homology"/>
<evidence type="ECO:0000259" key="8">
    <source>
        <dbReference type="Pfam" id="PF09649"/>
    </source>
</evidence>
<keyword evidence="5" id="KW-0539">Nucleus</keyword>
<evidence type="ECO:0000256" key="1">
    <source>
        <dbReference type="ARBA" id="ARBA00002212"/>
    </source>
</evidence>
<evidence type="ECO:0000256" key="6">
    <source>
        <dbReference type="ARBA" id="ARBA00025877"/>
    </source>
</evidence>
<feature type="region of interest" description="Disordered" evidence="7">
    <location>
        <begin position="1"/>
        <end position="117"/>
    </location>
</feature>
<keyword evidence="10" id="KW-1185">Reference proteome</keyword>
<name>H0EQ54_GLAL7</name>
<evidence type="ECO:0000256" key="4">
    <source>
        <dbReference type="ARBA" id="ARBA00023186"/>
    </source>
</evidence>
<feature type="domain" description="Histone chaperone" evidence="8">
    <location>
        <begin position="72"/>
        <end position="92"/>
    </location>
</feature>
<evidence type="ECO:0000256" key="7">
    <source>
        <dbReference type="SAM" id="MobiDB-lite"/>
    </source>
</evidence>
<dbReference type="AlphaFoldDB" id="H0EQ54"/>
<comment type="subunit">
    <text evidence="6">Forms a heterotrimer with H2A.Z-H2B, stabilizing the association of the histone dimer. Also, with a lower affinity, forms a heterotrimer with H2A-H2B.</text>
</comment>
<keyword evidence="4" id="KW-0143">Chaperone</keyword>
<dbReference type="HOGENOM" id="CLU_139257_2_0_1"/>
<comment type="function">
    <text evidence="1">Forms a chaperone-bound H2A.Z-H2B complex that acts as a source for SWR1 complex-dependent H2A to H2A.Z histone replacement in chromatin.</text>
</comment>
<evidence type="ECO:0000313" key="10">
    <source>
        <dbReference type="Proteomes" id="UP000005446"/>
    </source>
</evidence>
<dbReference type="Pfam" id="PF09649">
    <property type="entry name" value="CHZ"/>
    <property type="match status" value="1"/>
</dbReference>
<dbReference type="InParanoid" id="H0EQ54"/>
<sequence length="117" mass="12539">MSSEIPTGAVQDNDYTMRSSQKGGPIPVQSDDAKIEDPIDAEVADSDQQLGITPLYITPSPPIPRKTNELKDDKEAIDQSNIISGGRTRGAKPEGTYQEPGDEEGLPEEDGRSAIAQ</sequence>